<reference evidence="1 2" key="1">
    <citation type="journal article" date="2021" name="Nat. Commun.">
        <title>Genetic determinants of endophytism in the Arabidopsis root mycobiome.</title>
        <authorList>
            <person name="Mesny F."/>
            <person name="Miyauchi S."/>
            <person name="Thiergart T."/>
            <person name="Pickel B."/>
            <person name="Atanasova L."/>
            <person name="Karlsson M."/>
            <person name="Huettel B."/>
            <person name="Barry K.W."/>
            <person name="Haridas S."/>
            <person name="Chen C."/>
            <person name="Bauer D."/>
            <person name="Andreopoulos W."/>
            <person name="Pangilinan J."/>
            <person name="LaButti K."/>
            <person name="Riley R."/>
            <person name="Lipzen A."/>
            <person name="Clum A."/>
            <person name="Drula E."/>
            <person name="Henrissat B."/>
            <person name="Kohler A."/>
            <person name="Grigoriev I.V."/>
            <person name="Martin F.M."/>
            <person name="Hacquard S."/>
        </authorList>
    </citation>
    <scope>NUCLEOTIDE SEQUENCE [LARGE SCALE GENOMIC DNA]</scope>
    <source>
        <strain evidence="1 2">MPI-SDFR-AT-0080</strain>
    </source>
</reference>
<proteinExistence type="predicted"/>
<feature type="non-terminal residue" evidence="1">
    <location>
        <position position="1"/>
    </location>
</feature>
<organism evidence="1 2">
    <name type="scientific">Macrophomina phaseolina</name>
    <dbReference type="NCBI Taxonomy" id="35725"/>
    <lineage>
        <taxon>Eukaryota</taxon>
        <taxon>Fungi</taxon>
        <taxon>Dikarya</taxon>
        <taxon>Ascomycota</taxon>
        <taxon>Pezizomycotina</taxon>
        <taxon>Dothideomycetes</taxon>
        <taxon>Dothideomycetes incertae sedis</taxon>
        <taxon>Botryosphaeriales</taxon>
        <taxon>Botryosphaeriaceae</taxon>
        <taxon>Macrophomina</taxon>
    </lineage>
</organism>
<feature type="non-terminal residue" evidence="1">
    <location>
        <position position="183"/>
    </location>
</feature>
<comment type="caution">
    <text evidence="1">The sequence shown here is derived from an EMBL/GenBank/DDBJ whole genome shotgun (WGS) entry which is preliminary data.</text>
</comment>
<evidence type="ECO:0000313" key="1">
    <source>
        <dbReference type="EMBL" id="KAH7026764.1"/>
    </source>
</evidence>
<dbReference type="EMBL" id="JAGTJR010000056">
    <property type="protein sequence ID" value="KAH7026764.1"/>
    <property type="molecule type" value="Genomic_DNA"/>
</dbReference>
<name>A0ABQ8FTT3_9PEZI</name>
<accession>A0ABQ8FTT3</accession>
<gene>
    <name evidence="1" type="ORF">B0J12DRAFT_556804</name>
</gene>
<protein>
    <submittedName>
        <fullName evidence="1">Uncharacterized protein</fullName>
    </submittedName>
</protein>
<evidence type="ECO:0000313" key="2">
    <source>
        <dbReference type="Proteomes" id="UP000774617"/>
    </source>
</evidence>
<dbReference type="Proteomes" id="UP000774617">
    <property type="component" value="Unassembled WGS sequence"/>
</dbReference>
<keyword evidence="2" id="KW-1185">Reference proteome</keyword>
<sequence length="183" mass="20411">PRKPLDNQKNAGGDMSMMFFVYPRSPRTFARPDQQQIKGLNTETIARIALPTPSWIAGPEYASLRSDPENDSSNGSFFSLNISIYSQTIVPSDWEQMWFFMYGRVHPYALTWEIEPDEGLDSGEAPLDYCIPALIVRDQGYQPITPRALATVDEFPVIPIISFTGPILGSGRTLLHDDAVSAL</sequence>